<evidence type="ECO:0000256" key="2">
    <source>
        <dbReference type="SAM" id="MobiDB-lite"/>
    </source>
</evidence>
<dbReference type="InterPro" id="IPR016024">
    <property type="entry name" value="ARM-type_fold"/>
</dbReference>
<feature type="domain" description="DUF4042" evidence="3">
    <location>
        <begin position="358"/>
        <end position="541"/>
    </location>
</feature>
<evidence type="ECO:0000313" key="5">
    <source>
        <dbReference type="Proteomes" id="UP000828390"/>
    </source>
</evidence>
<feature type="region of interest" description="Disordered" evidence="2">
    <location>
        <begin position="257"/>
        <end position="308"/>
    </location>
</feature>
<dbReference type="PANTHER" id="PTHR13366:SF0">
    <property type="entry name" value="HEAT REPEAT-CONTAINING PROTEIN 6"/>
    <property type="match status" value="1"/>
</dbReference>
<reference evidence="4" key="1">
    <citation type="journal article" date="2019" name="bioRxiv">
        <title>The Genome of the Zebra Mussel, Dreissena polymorpha: A Resource for Invasive Species Research.</title>
        <authorList>
            <person name="McCartney M.A."/>
            <person name="Auch B."/>
            <person name="Kono T."/>
            <person name="Mallez S."/>
            <person name="Zhang Y."/>
            <person name="Obille A."/>
            <person name="Becker A."/>
            <person name="Abrahante J.E."/>
            <person name="Garbe J."/>
            <person name="Badalamenti J.P."/>
            <person name="Herman A."/>
            <person name="Mangelson H."/>
            <person name="Liachko I."/>
            <person name="Sullivan S."/>
            <person name="Sone E.D."/>
            <person name="Koren S."/>
            <person name="Silverstein K.A.T."/>
            <person name="Beckman K.B."/>
            <person name="Gohl D.M."/>
        </authorList>
    </citation>
    <scope>NUCLEOTIDE SEQUENCE</scope>
    <source>
        <strain evidence="4">Duluth1</strain>
        <tissue evidence="4">Whole animal</tissue>
    </source>
</reference>
<accession>A0A9D4MI79</accession>
<reference evidence="4" key="2">
    <citation type="submission" date="2020-11" db="EMBL/GenBank/DDBJ databases">
        <authorList>
            <person name="McCartney M.A."/>
            <person name="Auch B."/>
            <person name="Kono T."/>
            <person name="Mallez S."/>
            <person name="Becker A."/>
            <person name="Gohl D.M."/>
            <person name="Silverstein K.A.T."/>
            <person name="Koren S."/>
            <person name="Bechman K.B."/>
            <person name="Herman A."/>
            <person name="Abrahante J.E."/>
            <person name="Garbe J."/>
        </authorList>
    </citation>
    <scope>NUCLEOTIDE SEQUENCE</scope>
    <source>
        <strain evidence="4">Duluth1</strain>
        <tissue evidence="4">Whole animal</tissue>
    </source>
</reference>
<feature type="compositionally biased region" description="Polar residues" evidence="2">
    <location>
        <begin position="610"/>
        <end position="624"/>
    </location>
</feature>
<gene>
    <name evidence="4" type="ORF">DPMN_001295</name>
</gene>
<feature type="compositionally biased region" description="Basic and acidic residues" evidence="2">
    <location>
        <begin position="281"/>
        <end position="297"/>
    </location>
</feature>
<evidence type="ECO:0000259" key="3">
    <source>
        <dbReference type="Pfam" id="PF13251"/>
    </source>
</evidence>
<feature type="non-terminal residue" evidence="4">
    <location>
        <position position="1"/>
    </location>
</feature>
<feature type="region of interest" description="Disordered" evidence="2">
    <location>
        <begin position="549"/>
        <end position="624"/>
    </location>
</feature>
<dbReference type="Pfam" id="PF13251">
    <property type="entry name" value="DUF4042"/>
    <property type="match status" value="1"/>
</dbReference>
<sequence>MTDDSATRTDLNLLLDHINSLDYSTIVVTAKPGNEVLQKLCSIIPAYEERFVVKICQVANNWMKKQMLALTDECVLCMADYLIKAIQRCQTWAIPEILSSLASVFYENVDKLQQYHDTLLGKHGILVQIINNDVTDTETLKEAVVCVQCLTLRPKSESYLSQVYIDSCYNVFTMLLHKMSAVSMDPLVQCKILMYCLRGIQNILRVTKDMPVDRLGVILAAVRTYMFYGVGCQSAVLPDSLYPSPFTRVEVPKSGTLTPKQAAIKKDDTANKKSKRKTKKKTDTKDPSKQKGSKQPDNDSGDNDLLDQGQSVSGQVNLDFDYDPMAGYATWSKVSSSDSEWSDTEGGQGSRSRSNCTKVRQCALSCFFWIAKFSDKKVMFSYWSSFIPDSQSSTNASNAQSLLNIVLKDPSPKCRMGALAALSILLDNTKLLLSAAEDSDSPKPSTFTSYSIILGSTIQEIHRCLFLAMATEDYAITLTQLIKCFGTVIANVPYHRMRPGLLGKIVKHIRHFINHRDPNVRVACLTCLGSMAGIQPPLMEVCHIIQPSRPPITTKPPTELDSQPLRTPDTALNVPAGRKDLDSGFSSSPNINSPGGVLHSGGERLADYSGGTTPTKGTAQSSGSVTPAFSDQLLQMHSKERSWVVKLCVKNILPLGSAETVFSADEVRTEPLPIRLESLQVLANLTKGYFPVIRNCVPLLKELIHQCFCDVDPVIKLHAAKLLDEFTQVLQQDVNAVEASDIAVAERLSKQQVLEFWLSLLNGPIQEVLQMPGHDGVKAVACDCLANIGDPVFRYLPLDKRVMCLTVVLGLASDEDRIIRAAAIRTLGIFVMYKSLREDVSFVADCATAILGAMEDKNMFVKVKAAWSLANLGDAVASNREESGEEFMEEFSDVLMLNIITVATRLSQDADKLKPNAVRTLGNILRCMTKRHLGKDAFQQAVLGAVKSLVKSAGSGAMK</sequence>
<evidence type="ECO:0000313" key="4">
    <source>
        <dbReference type="EMBL" id="KAH3877428.1"/>
    </source>
</evidence>
<proteinExistence type="predicted"/>
<comment type="caution">
    <text evidence="4">The sequence shown here is derived from an EMBL/GenBank/DDBJ whole genome shotgun (WGS) entry which is preliminary data.</text>
</comment>
<keyword evidence="5" id="KW-1185">Reference proteome</keyword>
<feature type="compositionally biased region" description="Polar residues" evidence="2">
    <location>
        <begin position="584"/>
        <end position="593"/>
    </location>
</feature>
<dbReference type="SUPFAM" id="SSF48371">
    <property type="entry name" value="ARM repeat"/>
    <property type="match status" value="1"/>
</dbReference>
<dbReference type="InterPro" id="IPR011989">
    <property type="entry name" value="ARM-like"/>
</dbReference>
<organism evidence="4 5">
    <name type="scientific">Dreissena polymorpha</name>
    <name type="common">Zebra mussel</name>
    <name type="synonym">Mytilus polymorpha</name>
    <dbReference type="NCBI Taxonomy" id="45954"/>
    <lineage>
        <taxon>Eukaryota</taxon>
        <taxon>Metazoa</taxon>
        <taxon>Spiralia</taxon>
        <taxon>Lophotrochozoa</taxon>
        <taxon>Mollusca</taxon>
        <taxon>Bivalvia</taxon>
        <taxon>Autobranchia</taxon>
        <taxon>Heteroconchia</taxon>
        <taxon>Euheterodonta</taxon>
        <taxon>Imparidentia</taxon>
        <taxon>Neoheterodontei</taxon>
        <taxon>Myida</taxon>
        <taxon>Dreissenoidea</taxon>
        <taxon>Dreissenidae</taxon>
        <taxon>Dreissena</taxon>
    </lineage>
</organism>
<evidence type="ECO:0000256" key="1">
    <source>
        <dbReference type="ARBA" id="ARBA00015263"/>
    </source>
</evidence>
<dbReference type="PANTHER" id="PTHR13366">
    <property type="entry name" value="MALARIA ANTIGEN-RELATED"/>
    <property type="match status" value="1"/>
</dbReference>
<dbReference type="Gene3D" id="1.25.10.10">
    <property type="entry name" value="Leucine-rich Repeat Variant"/>
    <property type="match status" value="2"/>
</dbReference>
<dbReference type="EMBL" id="JAIWYP010000001">
    <property type="protein sequence ID" value="KAH3877428.1"/>
    <property type="molecule type" value="Genomic_DNA"/>
</dbReference>
<protein>
    <recommendedName>
        <fullName evidence="1">HEAT repeat-containing protein 6</fullName>
    </recommendedName>
</protein>
<name>A0A9D4MI79_DREPO</name>
<dbReference type="InterPro" id="IPR052107">
    <property type="entry name" value="HEAT6"/>
</dbReference>
<dbReference type="InterPro" id="IPR025283">
    <property type="entry name" value="DUF4042"/>
</dbReference>
<dbReference type="AlphaFoldDB" id="A0A9D4MI79"/>
<dbReference type="Proteomes" id="UP000828390">
    <property type="component" value="Unassembled WGS sequence"/>
</dbReference>